<keyword evidence="4" id="KW-1185">Reference proteome</keyword>
<feature type="region of interest" description="Disordered" evidence="1">
    <location>
        <begin position="29"/>
        <end position="54"/>
    </location>
</feature>
<dbReference type="EMBL" id="JACGWT010000001">
    <property type="protein sequence ID" value="MBA8793157.1"/>
    <property type="molecule type" value="Genomic_DNA"/>
</dbReference>
<evidence type="ECO:0000256" key="2">
    <source>
        <dbReference type="SAM" id="SignalP"/>
    </source>
</evidence>
<gene>
    <name evidence="3" type="ORF">FHX74_000751</name>
</gene>
<name>A0A7W3IQ24_9ACTN</name>
<dbReference type="Proteomes" id="UP000523079">
    <property type="component" value="Unassembled WGS sequence"/>
</dbReference>
<feature type="chain" id="PRO_5038821276" evidence="2">
    <location>
        <begin position="29"/>
        <end position="333"/>
    </location>
</feature>
<reference evidence="3 4" key="1">
    <citation type="submission" date="2020-07" db="EMBL/GenBank/DDBJ databases">
        <title>Sequencing the genomes of 1000 actinobacteria strains.</title>
        <authorList>
            <person name="Klenk H.-P."/>
        </authorList>
    </citation>
    <scope>NUCLEOTIDE SEQUENCE [LARGE SCALE GENOMIC DNA]</scope>
    <source>
        <strain evidence="3 4">DSM 100723</strain>
    </source>
</reference>
<organism evidence="3 4">
    <name type="scientific">Microlunatus kandeliicorticis</name>
    <dbReference type="NCBI Taxonomy" id="1759536"/>
    <lineage>
        <taxon>Bacteria</taxon>
        <taxon>Bacillati</taxon>
        <taxon>Actinomycetota</taxon>
        <taxon>Actinomycetes</taxon>
        <taxon>Propionibacteriales</taxon>
        <taxon>Propionibacteriaceae</taxon>
        <taxon>Microlunatus</taxon>
    </lineage>
</organism>
<comment type="caution">
    <text evidence="3">The sequence shown here is derived from an EMBL/GenBank/DDBJ whole genome shotgun (WGS) entry which is preliminary data.</text>
</comment>
<dbReference type="AlphaFoldDB" id="A0A7W3IQ24"/>
<sequence>MRPLRLLHRGALALALTVPLALAPGALAGPATAAPAPGPRAAVDHTAGQAAGDRPATLPDRIALPDGFAPEGIAVAGHTAYLGSRVDGDLYKVDLRTGRGRVFSQGPGTPSLGIKVRGGLLYVAGGTSGTGRIVDARTGAVKRSITFTTGTSFVNDVILTRTTAWFTDSLQAQLYGVPLARHGKPGSARVITLPLTGQWRQTPEVNNANGITRTPDGRALLVVKSDEGALYRVDPRTGRATKVDLGGESVTNGDGLLLRGRTLLVVQNRLNQVAEITLDRSGRRGVVERRLTSSQFDVPTTVAARGRSLYLPNARFSTTVTPTTSYWITRITV</sequence>
<protein>
    <submittedName>
        <fullName evidence="3">Sugar lactone lactonase YvrE</fullName>
    </submittedName>
</protein>
<feature type="signal peptide" evidence="2">
    <location>
        <begin position="1"/>
        <end position="28"/>
    </location>
</feature>
<dbReference type="InterPro" id="IPR015943">
    <property type="entry name" value="WD40/YVTN_repeat-like_dom_sf"/>
</dbReference>
<feature type="compositionally biased region" description="Low complexity" evidence="1">
    <location>
        <begin position="29"/>
        <end position="41"/>
    </location>
</feature>
<dbReference type="SUPFAM" id="SSF63825">
    <property type="entry name" value="YWTD domain"/>
    <property type="match status" value="1"/>
</dbReference>
<accession>A0A7W3IQ24</accession>
<evidence type="ECO:0000256" key="1">
    <source>
        <dbReference type="SAM" id="MobiDB-lite"/>
    </source>
</evidence>
<evidence type="ECO:0000313" key="4">
    <source>
        <dbReference type="Proteomes" id="UP000523079"/>
    </source>
</evidence>
<dbReference type="RefSeq" id="WP_182558697.1">
    <property type="nucleotide sequence ID" value="NZ_JACGWT010000001.1"/>
</dbReference>
<keyword evidence="2" id="KW-0732">Signal</keyword>
<proteinExistence type="predicted"/>
<dbReference type="Gene3D" id="2.130.10.10">
    <property type="entry name" value="YVTN repeat-like/Quinoprotein amine dehydrogenase"/>
    <property type="match status" value="1"/>
</dbReference>
<evidence type="ECO:0000313" key="3">
    <source>
        <dbReference type="EMBL" id="MBA8793157.1"/>
    </source>
</evidence>